<evidence type="ECO:0000313" key="4">
    <source>
        <dbReference type="EMBL" id="KAF2252506.1"/>
    </source>
</evidence>
<evidence type="ECO:0000256" key="1">
    <source>
        <dbReference type="PROSITE-ProRule" id="PRU00108"/>
    </source>
</evidence>
<protein>
    <recommendedName>
        <fullName evidence="3">Homeobox domain-containing protein</fullName>
    </recommendedName>
</protein>
<dbReference type="Gene3D" id="1.10.10.60">
    <property type="entry name" value="Homeodomain-like"/>
    <property type="match status" value="1"/>
</dbReference>
<dbReference type="SUPFAM" id="SSF46689">
    <property type="entry name" value="Homeodomain-like"/>
    <property type="match status" value="1"/>
</dbReference>
<dbReference type="SMART" id="SM00389">
    <property type="entry name" value="HOX"/>
    <property type="match status" value="1"/>
</dbReference>
<dbReference type="SMART" id="SM00355">
    <property type="entry name" value="ZnF_C2H2"/>
    <property type="match status" value="3"/>
</dbReference>
<feature type="DNA-binding region" description="Homeobox" evidence="1">
    <location>
        <begin position="175"/>
        <end position="234"/>
    </location>
</feature>
<dbReference type="GO" id="GO:0003677">
    <property type="term" value="F:DNA binding"/>
    <property type="evidence" value="ECO:0007669"/>
    <property type="project" value="UniProtKB-UniRule"/>
</dbReference>
<accession>A0A6A6IQ19</accession>
<dbReference type="InterPro" id="IPR013087">
    <property type="entry name" value="Znf_C2H2_type"/>
</dbReference>
<feature type="region of interest" description="Disordered" evidence="2">
    <location>
        <begin position="132"/>
        <end position="180"/>
    </location>
</feature>
<comment type="subcellular location">
    <subcellularLocation>
        <location evidence="1">Nucleus</location>
    </subcellularLocation>
</comment>
<sequence>MATENNFDAQLFFSDMMDDPALGPWNPYASFDIATPPLDSSQFFNGEDWRALGRDEQSAFATQFGGTLCIDPSWITGIGLENLAMAPALLPVPDAGMELTETLNPDILGSASALEPAIAGPETDASAAVNASIDPTSVTPGGGDGSTFAPQHDPDTAKDGNATESAPGTGAPPGKGVPRPRISKKIRALLREHLAKTPYPTTKEYRAIAHEVKEDVKRVRNWFNRTRGREPTSKNGHVSSILPSSPARLSEKSLEELDKSPDQNLQPPMEAFLAEPLRPGFGLIETPASSGNESGHTSALASPSPVRGARPPSVVSSAASSSNSVQSTYSISSHGSNTSCFGRERRRGRRKQGWRSSPYPPSQNLETGSLATGHKFFCTFPDCKGWPTFSSKYEWMRHEAPLHVPRETWTCLPCKEEDVALCPFCGVLSPNEEHMAFHNSQRCRSLPKAERTFFRKDQLVQHLHGVHFACMKHATDERGCRRTGFVRQDRTQDFGCFHLANKSHNLMPPLQADDPALHCGFCGATLPDWEQRCDHVASHFAEGEWTRGMWWPERRETDIRHLALSCSQAWSCRFLKEMVLPLQFTVASGWFCYLCDHFWETRSSIDWEEHTKSHHNVRGCSQGIYPSFDAFYEHLKEDHGAELNGTYLRVMRVYSSNGYARNS</sequence>
<keyword evidence="1" id="KW-0371">Homeobox</keyword>
<name>A0A6A6IQ19_9PLEO</name>
<keyword evidence="5" id="KW-1185">Reference proteome</keyword>
<dbReference type="RefSeq" id="XP_033687510.1">
    <property type="nucleotide sequence ID" value="XM_033821224.1"/>
</dbReference>
<dbReference type="Proteomes" id="UP000800094">
    <property type="component" value="Unassembled WGS sequence"/>
</dbReference>
<dbReference type="EMBL" id="ML987192">
    <property type="protein sequence ID" value="KAF2252506.1"/>
    <property type="molecule type" value="Genomic_DNA"/>
</dbReference>
<feature type="compositionally biased region" description="Polar residues" evidence="2">
    <location>
        <begin position="287"/>
        <end position="301"/>
    </location>
</feature>
<feature type="domain" description="Homeobox" evidence="3">
    <location>
        <begin position="173"/>
        <end position="233"/>
    </location>
</feature>
<feature type="compositionally biased region" description="Basic residues" evidence="2">
    <location>
        <begin position="344"/>
        <end position="353"/>
    </location>
</feature>
<feature type="region of interest" description="Disordered" evidence="2">
    <location>
        <begin position="281"/>
        <end position="367"/>
    </location>
</feature>
<dbReference type="PROSITE" id="PS50071">
    <property type="entry name" value="HOMEOBOX_2"/>
    <property type="match status" value="1"/>
</dbReference>
<evidence type="ECO:0000259" key="3">
    <source>
        <dbReference type="PROSITE" id="PS50071"/>
    </source>
</evidence>
<dbReference type="InterPro" id="IPR001356">
    <property type="entry name" value="HD"/>
</dbReference>
<reference evidence="4" key="1">
    <citation type="journal article" date="2020" name="Stud. Mycol.">
        <title>101 Dothideomycetes genomes: a test case for predicting lifestyles and emergence of pathogens.</title>
        <authorList>
            <person name="Haridas S."/>
            <person name="Albert R."/>
            <person name="Binder M."/>
            <person name="Bloem J."/>
            <person name="Labutti K."/>
            <person name="Salamov A."/>
            <person name="Andreopoulos B."/>
            <person name="Baker S."/>
            <person name="Barry K."/>
            <person name="Bills G."/>
            <person name="Bluhm B."/>
            <person name="Cannon C."/>
            <person name="Castanera R."/>
            <person name="Culley D."/>
            <person name="Daum C."/>
            <person name="Ezra D."/>
            <person name="Gonzalez J."/>
            <person name="Henrissat B."/>
            <person name="Kuo A."/>
            <person name="Liang C."/>
            <person name="Lipzen A."/>
            <person name="Lutzoni F."/>
            <person name="Magnuson J."/>
            <person name="Mondo S."/>
            <person name="Nolan M."/>
            <person name="Ohm R."/>
            <person name="Pangilinan J."/>
            <person name="Park H.-J."/>
            <person name="Ramirez L."/>
            <person name="Alfaro M."/>
            <person name="Sun H."/>
            <person name="Tritt A."/>
            <person name="Yoshinaga Y."/>
            <person name="Zwiers L.-H."/>
            <person name="Turgeon B."/>
            <person name="Goodwin S."/>
            <person name="Spatafora J."/>
            <person name="Crous P."/>
            <person name="Grigoriev I."/>
        </authorList>
    </citation>
    <scope>NUCLEOTIDE SEQUENCE</scope>
    <source>
        <strain evidence="4">CBS 122368</strain>
    </source>
</reference>
<dbReference type="GO" id="GO:0005634">
    <property type="term" value="C:nucleus"/>
    <property type="evidence" value="ECO:0007669"/>
    <property type="project" value="UniProtKB-SubCell"/>
</dbReference>
<feature type="region of interest" description="Disordered" evidence="2">
    <location>
        <begin position="226"/>
        <end position="267"/>
    </location>
</feature>
<feature type="compositionally biased region" description="Basic and acidic residues" evidence="2">
    <location>
        <begin position="249"/>
        <end position="261"/>
    </location>
</feature>
<dbReference type="OrthoDB" id="10056939at2759"/>
<evidence type="ECO:0000256" key="2">
    <source>
        <dbReference type="SAM" id="MobiDB-lite"/>
    </source>
</evidence>
<keyword evidence="1" id="KW-0539">Nucleus</keyword>
<dbReference type="CDD" id="cd00086">
    <property type="entry name" value="homeodomain"/>
    <property type="match status" value="1"/>
</dbReference>
<dbReference type="InterPro" id="IPR009057">
    <property type="entry name" value="Homeodomain-like_sf"/>
</dbReference>
<feature type="compositionally biased region" description="Polar residues" evidence="2">
    <location>
        <begin position="233"/>
        <end position="243"/>
    </location>
</feature>
<keyword evidence="1" id="KW-0238">DNA-binding</keyword>
<dbReference type="GeneID" id="54574554"/>
<dbReference type="AlphaFoldDB" id="A0A6A6IQ19"/>
<proteinExistence type="predicted"/>
<feature type="compositionally biased region" description="Low complexity" evidence="2">
    <location>
        <begin position="313"/>
        <end position="333"/>
    </location>
</feature>
<evidence type="ECO:0000313" key="5">
    <source>
        <dbReference type="Proteomes" id="UP000800094"/>
    </source>
</evidence>
<gene>
    <name evidence="4" type="ORF">BU26DRAFT_257938</name>
</gene>
<organism evidence="4 5">
    <name type="scientific">Trematosphaeria pertusa</name>
    <dbReference type="NCBI Taxonomy" id="390896"/>
    <lineage>
        <taxon>Eukaryota</taxon>
        <taxon>Fungi</taxon>
        <taxon>Dikarya</taxon>
        <taxon>Ascomycota</taxon>
        <taxon>Pezizomycotina</taxon>
        <taxon>Dothideomycetes</taxon>
        <taxon>Pleosporomycetidae</taxon>
        <taxon>Pleosporales</taxon>
        <taxon>Massarineae</taxon>
        <taxon>Trematosphaeriaceae</taxon>
        <taxon>Trematosphaeria</taxon>
    </lineage>
</organism>